<dbReference type="RefSeq" id="WP_066603839.1">
    <property type="nucleotide sequence ID" value="NZ_KQ130434.1"/>
</dbReference>
<sequence length="116" mass="11946">MAKAKARQADYAIMVEPLSDADGGGWLATVPALPGCMGDGETPEAALADAAAAIAEWHAAAEALGRQVPGPAALGQWRQRVPRSLHEKLKFVAAREGVSLNAYVANVLAESIGRAG</sequence>
<dbReference type="AlphaFoldDB" id="A0A0J7XVC8"/>
<name>A0A0J7XVC8_9SPHN</name>
<dbReference type="EMBL" id="JACT01000002">
    <property type="protein sequence ID" value="KMS55564.1"/>
    <property type="molecule type" value="Genomic_DNA"/>
</dbReference>
<dbReference type="SUPFAM" id="SSF47598">
    <property type="entry name" value="Ribbon-helix-helix"/>
    <property type="match status" value="1"/>
</dbReference>
<dbReference type="STRING" id="1420583.V473_12525"/>
<comment type="caution">
    <text evidence="2">The sequence shown here is derived from an EMBL/GenBank/DDBJ whole genome shotgun (WGS) entry which is preliminary data.</text>
</comment>
<dbReference type="InterPro" id="IPR031807">
    <property type="entry name" value="HicB-like"/>
</dbReference>
<dbReference type="Gene3D" id="3.30.160.250">
    <property type="match status" value="1"/>
</dbReference>
<dbReference type="Pfam" id="PF15919">
    <property type="entry name" value="HicB_lk_antitox"/>
    <property type="match status" value="1"/>
</dbReference>
<dbReference type="SUPFAM" id="SSF143100">
    <property type="entry name" value="TTHA1013/TTHA0281-like"/>
    <property type="match status" value="1"/>
</dbReference>
<feature type="domain" description="HicB-like antitoxin of toxin-antitoxin system" evidence="1">
    <location>
        <begin position="11"/>
        <end position="80"/>
    </location>
</feature>
<accession>A0A0J7XVC8</accession>
<dbReference type="GO" id="GO:0006355">
    <property type="term" value="P:regulation of DNA-templated transcription"/>
    <property type="evidence" value="ECO:0007669"/>
    <property type="project" value="InterPro"/>
</dbReference>
<organism evidence="2 3">
    <name type="scientific">Sphingobium cupriresistens LL01</name>
    <dbReference type="NCBI Taxonomy" id="1420583"/>
    <lineage>
        <taxon>Bacteria</taxon>
        <taxon>Pseudomonadati</taxon>
        <taxon>Pseudomonadota</taxon>
        <taxon>Alphaproteobacteria</taxon>
        <taxon>Sphingomonadales</taxon>
        <taxon>Sphingomonadaceae</taxon>
        <taxon>Sphingobium</taxon>
    </lineage>
</organism>
<gene>
    <name evidence="2" type="ORF">V473_12525</name>
</gene>
<keyword evidence="3" id="KW-1185">Reference proteome</keyword>
<proteinExistence type="predicted"/>
<dbReference type="Proteomes" id="UP000052232">
    <property type="component" value="Unassembled WGS sequence"/>
</dbReference>
<dbReference type="PATRIC" id="fig|1420583.3.peg.2309"/>
<dbReference type="InterPro" id="IPR010985">
    <property type="entry name" value="Ribbon_hlx_hlx"/>
</dbReference>
<reference evidence="2 3" key="1">
    <citation type="journal article" date="2015" name="G3 (Bethesda)">
        <title>Insights into Ongoing Evolution of the Hexachlorocyclohexane Catabolic Pathway from Comparative Genomics of Ten Sphingomonadaceae Strains.</title>
        <authorList>
            <person name="Pearce S.L."/>
            <person name="Oakeshott J.G."/>
            <person name="Pandey G."/>
        </authorList>
    </citation>
    <scope>NUCLEOTIDE SEQUENCE [LARGE SCALE GENOMIC DNA]</scope>
    <source>
        <strain evidence="2 3">LL01</strain>
    </source>
</reference>
<evidence type="ECO:0000313" key="2">
    <source>
        <dbReference type="EMBL" id="KMS55564.1"/>
    </source>
</evidence>
<protein>
    <submittedName>
        <fullName evidence="2">Antitoxin HicB</fullName>
    </submittedName>
</protein>
<evidence type="ECO:0000313" key="3">
    <source>
        <dbReference type="Proteomes" id="UP000052232"/>
    </source>
</evidence>
<evidence type="ECO:0000259" key="1">
    <source>
        <dbReference type="Pfam" id="PF15919"/>
    </source>
</evidence>
<dbReference type="InterPro" id="IPR035069">
    <property type="entry name" value="TTHA1013/TTHA0281-like"/>
</dbReference>
<dbReference type="InterPro" id="IPR013321">
    <property type="entry name" value="Arc_rbn_hlx_hlx"/>
</dbReference>
<dbReference type="Gene3D" id="1.10.1220.10">
    <property type="entry name" value="Met repressor-like"/>
    <property type="match status" value="1"/>
</dbReference>